<comment type="similarity">
    <text evidence="1">Belongs to the CMC family.</text>
</comment>
<gene>
    <name evidence="4" type="ORF">PSACC_03484</name>
</gene>
<reference evidence="4 5" key="1">
    <citation type="submission" date="2016-10" db="EMBL/GenBank/DDBJ databases">
        <title>The genome of Paramicrosporidium saccamoebae is the missing link in understanding Cryptomycota and Microsporidia evolution.</title>
        <authorList>
            <person name="Quandt C.A."/>
            <person name="Beaudet D."/>
            <person name="Corsaro D."/>
            <person name="Michel R."/>
            <person name="Corradi N."/>
            <person name="James T."/>
        </authorList>
    </citation>
    <scope>NUCLEOTIDE SEQUENCE [LARGE SCALE GENOMIC DNA]</scope>
    <source>
        <strain evidence="4 5">KSL3</strain>
    </source>
</reference>
<keyword evidence="5" id="KW-1185">Reference proteome</keyword>
<evidence type="ECO:0000256" key="3">
    <source>
        <dbReference type="SAM" id="MobiDB-lite"/>
    </source>
</evidence>
<evidence type="ECO:0000256" key="2">
    <source>
        <dbReference type="ARBA" id="ARBA00023157"/>
    </source>
</evidence>
<evidence type="ECO:0008006" key="6">
    <source>
        <dbReference type="Google" id="ProtNLM"/>
    </source>
</evidence>
<feature type="compositionally biased region" description="Polar residues" evidence="3">
    <location>
        <begin position="316"/>
        <end position="326"/>
    </location>
</feature>
<comment type="caution">
    <text evidence="4">The sequence shown here is derived from an EMBL/GenBank/DDBJ whole genome shotgun (WGS) entry which is preliminary data.</text>
</comment>
<proteinExistence type="inferred from homology"/>
<evidence type="ECO:0000256" key="1">
    <source>
        <dbReference type="ARBA" id="ARBA00007347"/>
    </source>
</evidence>
<name>A0A2H9TG03_9FUNG</name>
<dbReference type="InterPro" id="IPR028241">
    <property type="entry name" value="RAVE2/Rogdi"/>
</dbReference>
<evidence type="ECO:0000313" key="5">
    <source>
        <dbReference type="Proteomes" id="UP000240830"/>
    </source>
</evidence>
<evidence type="ECO:0000313" key="4">
    <source>
        <dbReference type="EMBL" id="PJF16703.1"/>
    </source>
</evidence>
<dbReference type="Pfam" id="PF08583">
    <property type="entry name" value="Cmc1"/>
    <property type="match status" value="1"/>
</dbReference>
<keyword evidence="2" id="KW-1015">Disulfide bond</keyword>
<protein>
    <recommendedName>
        <fullName evidence="6">COX assembly mitochondrial protein</fullName>
    </recommendedName>
</protein>
<feature type="region of interest" description="Disordered" evidence="3">
    <location>
        <begin position="306"/>
        <end position="333"/>
    </location>
</feature>
<dbReference type="AlphaFoldDB" id="A0A2H9TG03"/>
<sequence length="333" mass="36421">MRPDRADRYWTAAAFSKCNFGAIDSWVPGKPILTFHRTDVLKGFVTLDGPRISKAEIQLHLPTWNKGHPVPVHLHPDHTTILPQISTCGTLIELAIQSIVSAKEDYSELVATALEDAERYCRQALGTLENSDNSFPMVQAVFTGAPEDLTVSFGVQNARIVAAAYVSSPLFATSSLSGNSSLRGASRSSLIGYPLNNSHDMLVRVDSSVFVAVTTRKDEKSCKYETLKSLVHKSSMSGIGPQGSKMCEDKVAEFFTCRRVQGLAGMAAGLCGELMADMNKCLDEETAIRRRENAISAKARKAKLQELLSRRRYGESNGSNEPTESTESNKNED</sequence>
<organism evidence="4 5">
    <name type="scientific">Paramicrosporidium saccamoebae</name>
    <dbReference type="NCBI Taxonomy" id="1246581"/>
    <lineage>
        <taxon>Eukaryota</taxon>
        <taxon>Fungi</taxon>
        <taxon>Fungi incertae sedis</taxon>
        <taxon>Cryptomycota</taxon>
        <taxon>Cryptomycota incertae sedis</taxon>
        <taxon>Paramicrosporidium</taxon>
    </lineage>
</organism>
<dbReference type="OrthoDB" id="66510at2759"/>
<dbReference type="EMBL" id="MTSL01000208">
    <property type="protein sequence ID" value="PJF16703.1"/>
    <property type="molecule type" value="Genomic_DNA"/>
</dbReference>
<dbReference type="Proteomes" id="UP000240830">
    <property type="component" value="Unassembled WGS sequence"/>
</dbReference>
<accession>A0A2H9TG03</accession>
<dbReference type="InterPro" id="IPR013892">
    <property type="entry name" value="Cyt_c_biogenesis_Cmc1-like"/>
</dbReference>
<dbReference type="Pfam" id="PF10259">
    <property type="entry name" value="Rogdi_lz"/>
    <property type="match status" value="1"/>
</dbReference>